<sequence length="179" mass="20220">MRNNRRIPIVGFIAFSGIGKTTLLVKLIPLLREYGFRVGLIKHCHHGFEIDKPGKDSYKLRQAGANPVLIGSRHRWALMQETPDLDEPILENFLVRFDQDELDLILVEGFKHEQFPKIELHRPSMGKPLLYLEDPSVIAIATDDTISEAVPIPVLDLNRPDQIAAFITATIDKDIGKFG</sequence>
<evidence type="ECO:0000259" key="1">
    <source>
        <dbReference type="Pfam" id="PF03205"/>
    </source>
</evidence>
<dbReference type="NCBIfam" id="TIGR00176">
    <property type="entry name" value="mobB"/>
    <property type="match status" value="1"/>
</dbReference>
<dbReference type="PANTHER" id="PTHR40072:SF1">
    <property type="entry name" value="MOLYBDOPTERIN-GUANINE DINUCLEOTIDE BIOSYNTHESIS ADAPTER PROTEIN"/>
    <property type="match status" value="1"/>
</dbReference>
<dbReference type="AlphaFoldDB" id="A0A450SFC2"/>
<dbReference type="SUPFAM" id="SSF52540">
    <property type="entry name" value="P-loop containing nucleoside triphosphate hydrolases"/>
    <property type="match status" value="1"/>
</dbReference>
<dbReference type="InterPro" id="IPR052539">
    <property type="entry name" value="MGD_biosynthesis_adapter"/>
</dbReference>
<dbReference type="FunFam" id="3.40.50.300:FF:000920">
    <property type="entry name" value="Molybdopterin-guanine dinucleotide biosynthesis protein B"/>
    <property type="match status" value="1"/>
</dbReference>
<organism evidence="3">
    <name type="scientific">Candidatus Kentrum sp. FW</name>
    <dbReference type="NCBI Taxonomy" id="2126338"/>
    <lineage>
        <taxon>Bacteria</taxon>
        <taxon>Pseudomonadati</taxon>
        <taxon>Pseudomonadota</taxon>
        <taxon>Gammaproteobacteria</taxon>
        <taxon>Candidatus Kentrum</taxon>
    </lineage>
</organism>
<dbReference type="InterPro" id="IPR004435">
    <property type="entry name" value="MobB_dom"/>
</dbReference>
<dbReference type="EMBL" id="CAADFD010000009">
    <property type="protein sequence ID" value="VFJ51531.1"/>
    <property type="molecule type" value="Genomic_DNA"/>
</dbReference>
<feature type="domain" description="Molybdopterin-guanine dinucleotide biosynthesis protein B (MobB)" evidence="1">
    <location>
        <begin position="9"/>
        <end position="143"/>
    </location>
</feature>
<evidence type="ECO:0000313" key="3">
    <source>
        <dbReference type="EMBL" id="VFJ51531.1"/>
    </source>
</evidence>
<accession>A0A450SFC2</accession>
<dbReference type="InterPro" id="IPR027417">
    <property type="entry name" value="P-loop_NTPase"/>
</dbReference>
<dbReference type="GO" id="GO:0005525">
    <property type="term" value="F:GTP binding"/>
    <property type="evidence" value="ECO:0007669"/>
    <property type="project" value="InterPro"/>
</dbReference>
<name>A0A450SFC2_9GAMM</name>
<evidence type="ECO:0000313" key="2">
    <source>
        <dbReference type="EMBL" id="VFJ46143.1"/>
    </source>
</evidence>
<dbReference type="CDD" id="cd03116">
    <property type="entry name" value="MobB"/>
    <property type="match status" value="1"/>
</dbReference>
<dbReference type="EMBL" id="CAADEW010000012">
    <property type="protein sequence ID" value="VFJ46143.1"/>
    <property type="molecule type" value="Genomic_DNA"/>
</dbReference>
<dbReference type="Pfam" id="PF03205">
    <property type="entry name" value="MobB"/>
    <property type="match status" value="1"/>
</dbReference>
<proteinExistence type="predicted"/>
<reference evidence="3" key="1">
    <citation type="submission" date="2019-02" db="EMBL/GenBank/DDBJ databases">
        <authorList>
            <person name="Gruber-Vodicka R. H."/>
            <person name="Seah K. B. B."/>
        </authorList>
    </citation>
    <scope>NUCLEOTIDE SEQUENCE</scope>
    <source>
        <strain evidence="3">BECK_BZ106</strain>
        <strain evidence="2">BECK_BZ15</strain>
    </source>
</reference>
<dbReference type="GO" id="GO:0006777">
    <property type="term" value="P:Mo-molybdopterin cofactor biosynthetic process"/>
    <property type="evidence" value="ECO:0007669"/>
    <property type="project" value="InterPro"/>
</dbReference>
<gene>
    <name evidence="2" type="ORF">BECKFW1821A_GA0114235_101228</name>
    <name evidence="3" type="ORF">BECKFW1821B_GA0114236_100936</name>
</gene>
<protein>
    <submittedName>
        <fullName evidence="3">Molybdopterin-guanine dinucleotide biosynthesis protein B</fullName>
    </submittedName>
</protein>
<dbReference type="Gene3D" id="3.40.50.300">
    <property type="entry name" value="P-loop containing nucleotide triphosphate hydrolases"/>
    <property type="match status" value="1"/>
</dbReference>
<dbReference type="PANTHER" id="PTHR40072">
    <property type="entry name" value="MOLYBDOPTERIN-GUANINE DINUCLEOTIDE BIOSYNTHESIS ADAPTER PROTEIN-RELATED"/>
    <property type="match status" value="1"/>
</dbReference>